<dbReference type="InterPro" id="IPR025349">
    <property type="entry name" value="DUF4253"/>
</dbReference>
<feature type="region of interest" description="Disordered" evidence="1">
    <location>
        <begin position="237"/>
        <end position="279"/>
    </location>
</feature>
<reference evidence="4 5" key="1">
    <citation type="submission" date="2015-10" db="EMBL/GenBank/DDBJ databases">
        <title>Draft genome sequence of Streptomyces yokosukanensis DSM 40224, type strain for the species Streptomyces yokosukanensis.</title>
        <authorList>
            <person name="Ruckert C."/>
            <person name="Winkler A."/>
            <person name="Kalinowski J."/>
            <person name="Kampfer P."/>
            <person name="Glaeser S."/>
        </authorList>
    </citation>
    <scope>NUCLEOTIDE SEQUENCE [LARGE SCALE GENOMIC DNA]</scope>
    <source>
        <strain evidence="4 5">DSM 40224</strain>
    </source>
</reference>
<organism evidence="4 5">
    <name type="scientific">Streptomyces yokosukanensis</name>
    <dbReference type="NCBI Taxonomy" id="67386"/>
    <lineage>
        <taxon>Bacteria</taxon>
        <taxon>Bacillati</taxon>
        <taxon>Actinomycetota</taxon>
        <taxon>Actinomycetes</taxon>
        <taxon>Kitasatosporales</taxon>
        <taxon>Streptomycetaceae</taxon>
        <taxon>Streptomyces</taxon>
    </lineage>
</organism>
<evidence type="ECO:0000313" key="4">
    <source>
        <dbReference type="EMBL" id="KUN06260.1"/>
    </source>
</evidence>
<comment type="caution">
    <text evidence="4">The sequence shown here is derived from an EMBL/GenBank/DDBJ whole genome shotgun (WGS) entry which is preliminary data.</text>
</comment>
<feature type="domain" description="DUF4253" evidence="3">
    <location>
        <begin position="2"/>
        <end position="72"/>
    </location>
</feature>
<sequence>MAIAGWAGPCNDDNDTAKFSAVVRDWERRFGARVVAAGFSTLHLSVAAPPANEHEALLVAAEHFAFCPDNTTSLVVGDESDSYLGEVLTDRPHPLSAFQVNIGSASLRGSALMFAAPAASSSDEHAWVRDQATELPGSRDEHDVHEAAAALCGLPNDIAGIVDPGLLATHDHFGVRQAGAVLCMRFPARHHRTALHLARDPDLRARRALAEAAANAAVEGPETDAIRQILRGDPCHSIRSRAGARRTTPHRAGAPGRTPARSGSGAEPDEVEVPPPQTVMDPALQSGDPVRHTDAVPRIATAASSRQVRRLTTMALFGPPVIVGLSLLAANPDWSGLGLVLGTFALIATLSLMITAAPNGWLIVGGVIVGIAALSGPGPVLQAEVMAHQGQRVEVRVTSVKTYQGKHGPEYTCLLGRVDGKPLNHAELGNDSCDGPMEVGQTEDVLVDPHGWTAPEPAETDYSGIDIAAWALPVVLVLFELLVWLSRRVGQRRFEGR</sequence>
<evidence type="ECO:0000259" key="3">
    <source>
        <dbReference type="Pfam" id="PF14062"/>
    </source>
</evidence>
<keyword evidence="2" id="KW-0472">Membrane</keyword>
<dbReference type="STRING" id="67386.AQI95_15325"/>
<feature type="transmembrane region" description="Helical" evidence="2">
    <location>
        <begin position="361"/>
        <end position="381"/>
    </location>
</feature>
<feature type="transmembrane region" description="Helical" evidence="2">
    <location>
        <begin position="467"/>
        <end position="485"/>
    </location>
</feature>
<protein>
    <recommendedName>
        <fullName evidence="3">DUF4253 domain-containing protein</fullName>
    </recommendedName>
</protein>
<keyword evidence="5" id="KW-1185">Reference proteome</keyword>
<dbReference type="Proteomes" id="UP000053127">
    <property type="component" value="Unassembled WGS sequence"/>
</dbReference>
<feature type="transmembrane region" description="Helical" evidence="2">
    <location>
        <begin position="311"/>
        <end position="330"/>
    </location>
</feature>
<feature type="compositionally biased region" description="Basic residues" evidence="1">
    <location>
        <begin position="238"/>
        <end position="249"/>
    </location>
</feature>
<dbReference type="EMBL" id="LMWN01000018">
    <property type="protein sequence ID" value="KUN06260.1"/>
    <property type="molecule type" value="Genomic_DNA"/>
</dbReference>
<keyword evidence="2" id="KW-0812">Transmembrane</keyword>
<evidence type="ECO:0000256" key="1">
    <source>
        <dbReference type="SAM" id="MobiDB-lite"/>
    </source>
</evidence>
<name>A0A101P7B0_9ACTN</name>
<gene>
    <name evidence="4" type="ORF">AQI95_15325</name>
</gene>
<proteinExistence type="predicted"/>
<keyword evidence="2" id="KW-1133">Transmembrane helix</keyword>
<accession>A0A101P7B0</accession>
<evidence type="ECO:0000256" key="2">
    <source>
        <dbReference type="SAM" id="Phobius"/>
    </source>
</evidence>
<dbReference type="RefSeq" id="WP_067122904.1">
    <property type="nucleotide sequence ID" value="NZ_KQ948210.1"/>
</dbReference>
<dbReference type="AlphaFoldDB" id="A0A101P7B0"/>
<dbReference type="Pfam" id="PF14062">
    <property type="entry name" value="DUF4253"/>
    <property type="match status" value="1"/>
</dbReference>
<evidence type="ECO:0000313" key="5">
    <source>
        <dbReference type="Proteomes" id="UP000053127"/>
    </source>
</evidence>
<feature type="transmembrane region" description="Helical" evidence="2">
    <location>
        <begin position="336"/>
        <end position="354"/>
    </location>
</feature>